<evidence type="ECO:0000259" key="11">
    <source>
        <dbReference type="PROSITE" id="PS50011"/>
    </source>
</evidence>
<dbReference type="PROSITE" id="PS50011">
    <property type="entry name" value="PROTEIN_KINASE_DOM"/>
    <property type="match status" value="1"/>
</dbReference>
<evidence type="ECO:0000256" key="4">
    <source>
        <dbReference type="ARBA" id="ARBA00022679"/>
    </source>
</evidence>
<protein>
    <recommendedName>
        <fullName evidence="2">non-specific serine/threonine protein kinase</fullName>
        <ecNumber evidence="2">2.7.11.1</ecNumber>
    </recommendedName>
</protein>
<keyword evidence="8" id="KW-0460">Magnesium</keyword>
<comment type="catalytic activity">
    <reaction evidence="10">
        <text>L-seryl-[protein] + ATP = O-phospho-L-seryl-[protein] + ADP + H(+)</text>
        <dbReference type="Rhea" id="RHEA:17989"/>
        <dbReference type="Rhea" id="RHEA-COMP:9863"/>
        <dbReference type="Rhea" id="RHEA-COMP:11604"/>
        <dbReference type="ChEBI" id="CHEBI:15378"/>
        <dbReference type="ChEBI" id="CHEBI:29999"/>
        <dbReference type="ChEBI" id="CHEBI:30616"/>
        <dbReference type="ChEBI" id="CHEBI:83421"/>
        <dbReference type="ChEBI" id="CHEBI:456216"/>
        <dbReference type="EC" id="2.7.11.1"/>
    </reaction>
</comment>
<keyword evidence="3" id="KW-0723">Serine/threonine-protein kinase</keyword>
<evidence type="ECO:0000256" key="5">
    <source>
        <dbReference type="ARBA" id="ARBA00022741"/>
    </source>
</evidence>
<dbReference type="Gene3D" id="1.10.510.10">
    <property type="entry name" value="Transferase(Phosphotransferase) domain 1"/>
    <property type="match status" value="1"/>
</dbReference>
<dbReference type="GO" id="GO:0005737">
    <property type="term" value="C:cytoplasm"/>
    <property type="evidence" value="ECO:0007669"/>
    <property type="project" value="TreeGrafter"/>
</dbReference>
<evidence type="ECO:0000256" key="6">
    <source>
        <dbReference type="ARBA" id="ARBA00022777"/>
    </source>
</evidence>
<dbReference type="Pfam" id="PF00069">
    <property type="entry name" value="Pkinase"/>
    <property type="match status" value="1"/>
</dbReference>
<feature type="domain" description="Protein kinase" evidence="11">
    <location>
        <begin position="1"/>
        <end position="116"/>
    </location>
</feature>
<accession>A0A914R516</accession>
<evidence type="ECO:0000313" key="13">
    <source>
        <dbReference type="WBParaSite" id="PEQ_0000171401-mRNA-1"/>
    </source>
</evidence>
<keyword evidence="6" id="KW-0418">Kinase</keyword>
<evidence type="ECO:0000313" key="12">
    <source>
        <dbReference type="Proteomes" id="UP000887564"/>
    </source>
</evidence>
<dbReference type="GO" id="GO:0004674">
    <property type="term" value="F:protein serine/threonine kinase activity"/>
    <property type="evidence" value="ECO:0007669"/>
    <property type="project" value="UniProtKB-KW"/>
</dbReference>
<dbReference type="PANTHER" id="PTHR22984">
    <property type="entry name" value="SERINE/THREONINE-PROTEIN KINASE PIM"/>
    <property type="match status" value="1"/>
</dbReference>
<dbReference type="EC" id="2.7.11.1" evidence="2"/>
<sequence>MICYPQKMPLKMSEQINSTGVVCFSNFLRELYCPPEWFLHSLYLGEEAAVWSLGVLLYNMLNGQLPFRNEKDICTSHLLGPLPFHASLTDDLLGRCLRFDPFARCSLDELISHPWMLSTTADWLTLTATTNETSNDPPTNLSRLPKAVAIKGFIPFTGCNLQMSGLFKN</sequence>
<name>A0A914R516_PAREQ</name>
<evidence type="ECO:0000256" key="10">
    <source>
        <dbReference type="ARBA" id="ARBA00048679"/>
    </source>
</evidence>
<dbReference type="InterPro" id="IPR051138">
    <property type="entry name" value="PIM_Ser/Thr_kinase"/>
</dbReference>
<evidence type="ECO:0000256" key="2">
    <source>
        <dbReference type="ARBA" id="ARBA00012513"/>
    </source>
</evidence>
<dbReference type="GO" id="GO:0005524">
    <property type="term" value="F:ATP binding"/>
    <property type="evidence" value="ECO:0007669"/>
    <property type="project" value="UniProtKB-KW"/>
</dbReference>
<keyword evidence="5" id="KW-0547">Nucleotide-binding</keyword>
<keyword evidence="7" id="KW-0067">ATP-binding</keyword>
<dbReference type="PANTHER" id="PTHR22984:SF29">
    <property type="entry name" value="SERINE_THREONINE-PROTEIN KINASE PIM-1"/>
    <property type="match status" value="1"/>
</dbReference>
<dbReference type="Proteomes" id="UP000887564">
    <property type="component" value="Unplaced"/>
</dbReference>
<evidence type="ECO:0000256" key="3">
    <source>
        <dbReference type="ARBA" id="ARBA00022527"/>
    </source>
</evidence>
<dbReference type="AlphaFoldDB" id="A0A914R516"/>
<organism evidence="12 13">
    <name type="scientific">Parascaris equorum</name>
    <name type="common">Equine roundworm</name>
    <dbReference type="NCBI Taxonomy" id="6256"/>
    <lineage>
        <taxon>Eukaryota</taxon>
        <taxon>Metazoa</taxon>
        <taxon>Ecdysozoa</taxon>
        <taxon>Nematoda</taxon>
        <taxon>Chromadorea</taxon>
        <taxon>Rhabditida</taxon>
        <taxon>Spirurina</taxon>
        <taxon>Ascaridomorpha</taxon>
        <taxon>Ascaridoidea</taxon>
        <taxon>Ascarididae</taxon>
        <taxon>Parascaris</taxon>
    </lineage>
</organism>
<keyword evidence="12" id="KW-1185">Reference proteome</keyword>
<comment type="catalytic activity">
    <reaction evidence="9">
        <text>L-threonyl-[protein] + ATP = O-phospho-L-threonyl-[protein] + ADP + H(+)</text>
        <dbReference type="Rhea" id="RHEA:46608"/>
        <dbReference type="Rhea" id="RHEA-COMP:11060"/>
        <dbReference type="Rhea" id="RHEA-COMP:11605"/>
        <dbReference type="ChEBI" id="CHEBI:15378"/>
        <dbReference type="ChEBI" id="CHEBI:30013"/>
        <dbReference type="ChEBI" id="CHEBI:30616"/>
        <dbReference type="ChEBI" id="CHEBI:61977"/>
        <dbReference type="ChEBI" id="CHEBI:456216"/>
        <dbReference type="EC" id="2.7.11.1"/>
    </reaction>
</comment>
<evidence type="ECO:0000256" key="9">
    <source>
        <dbReference type="ARBA" id="ARBA00047899"/>
    </source>
</evidence>
<evidence type="ECO:0000256" key="8">
    <source>
        <dbReference type="ARBA" id="ARBA00022842"/>
    </source>
</evidence>
<dbReference type="SUPFAM" id="SSF56112">
    <property type="entry name" value="Protein kinase-like (PK-like)"/>
    <property type="match status" value="1"/>
</dbReference>
<evidence type="ECO:0000256" key="7">
    <source>
        <dbReference type="ARBA" id="ARBA00022840"/>
    </source>
</evidence>
<reference evidence="13" key="1">
    <citation type="submission" date="2022-11" db="UniProtKB">
        <authorList>
            <consortium name="WormBaseParasite"/>
        </authorList>
    </citation>
    <scope>IDENTIFICATION</scope>
</reference>
<dbReference type="WBParaSite" id="PEQ_0000171401-mRNA-1">
    <property type="protein sequence ID" value="PEQ_0000171401-mRNA-1"/>
    <property type="gene ID" value="PEQ_0000171401"/>
</dbReference>
<comment type="cofactor">
    <cofactor evidence="1">
        <name>Mg(2+)</name>
        <dbReference type="ChEBI" id="CHEBI:18420"/>
    </cofactor>
</comment>
<keyword evidence="4" id="KW-0808">Transferase</keyword>
<dbReference type="InterPro" id="IPR011009">
    <property type="entry name" value="Kinase-like_dom_sf"/>
</dbReference>
<proteinExistence type="predicted"/>
<dbReference type="InterPro" id="IPR000719">
    <property type="entry name" value="Prot_kinase_dom"/>
</dbReference>
<evidence type="ECO:0000256" key="1">
    <source>
        <dbReference type="ARBA" id="ARBA00001946"/>
    </source>
</evidence>